<dbReference type="Pfam" id="PF03721">
    <property type="entry name" value="UDPG_MGDP_dh_N"/>
    <property type="match status" value="1"/>
</dbReference>
<evidence type="ECO:0000313" key="6">
    <source>
        <dbReference type="Proteomes" id="UP000198307"/>
    </source>
</evidence>
<dbReference type="GO" id="GO:0000271">
    <property type="term" value="P:polysaccharide biosynthetic process"/>
    <property type="evidence" value="ECO:0007669"/>
    <property type="project" value="InterPro"/>
</dbReference>
<dbReference type="InterPro" id="IPR014027">
    <property type="entry name" value="UDP-Glc/GDP-Man_DH_C"/>
</dbReference>
<dbReference type="InterPro" id="IPR014026">
    <property type="entry name" value="UDP-Glc/GDP-Man_DH_dimer"/>
</dbReference>
<evidence type="ECO:0000313" key="5">
    <source>
        <dbReference type="EMBL" id="SNT76936.1"/>
    </source>
</evidence>
<accession>A0A239Q3U2</accession>
<dbReference type="InterPro" id="IPR008927">
    <property type="entry name" value="6-PGluconate_DH-like_C_sf"/>
</dbReference>
<evidence type="ECO:0000256" key="3">
    <source>
        <dbReference type="PIRNR" id="PIRNR000124"/>
    </source>
</evidence>
<dbReference type="PIRSF" id="PIRSF000124">
    <property type="entry name" value="UDPglc_GDPman_dh"/>
    <property type="match status" value="1"/>
</dbReference>
<evidence type="ECO:0000256" key="1">
    <source>
        <dbReference type="ARBA" id="ARBA00023002"/>
    </source>
</evidence>
<dbReference type="InterPro" id="IPR028359">
    <property type="entry name" value="UDP_ManNAc/GlcNAc_DH"/>
</dbReference>
<evidence type="ECO:0000259" key="4">
    <source>
        <dbReference type="SMART" id="SM00984"/>
    </source>
</evidence>
<dbReference type="GO" id="GO:0016628">
    <property type="term" value="F:oxidoreductase activity, acting on the CH-CH group of donors, NAD or NADP as acceptor"/>
    <property type="evidence" value="ECO:0007669"/>
    <property type="project" value="InterPro"/>
</dbReference>
<comment type="similarity">
    <text evidence="3">Belongs to the UDP-glucose/GDP-mannose dehydrogenase family.</text>
</comment>
<gene>
    <name evidence="5" type="ORF">SAMN05444959_1441</name>
</gene>
<keyword evidence="1" id="KW-0560">Oxidoreductase</keyword>
<dbReference type="Proteomes" id="UP000198307">
    <property type="component" value="Unassembled WGS sequence"/>
</dbReference>
<dbReference type="GO" id="GO:0051287">
    <property type="term" value="F:NAD binding"/>
    <property type="evidence" value="ECO:0007669"/>
    <property type="project" value="InterPro"/>
</dbReference>
<dbReference type="Pfam" id="PF03720">
    <property type="entry name" value="UDPG_MGDP_dh_C"/>
    <property type="match status" value="1"/>
</dbReference>
<dbReference type="InterPro" id="IPR036220">
    <property type="entry name" value="UDP-Glc/GDP-Man_DH_C_sf"/>
</dbReference>
<reference evidence="5 6" key="1">
    <citation type="submission" date="2017-07" db="EMBL/GenBank/DDBJ databases">
        <authorList>
            <person name="Sun Z.S."/>
            <person name="Albrecht U."/>
            <person name="Echele G."/>
            <person name="Lee C.C."/>
        </authorList>
    </citation>
    <scope>NUCLEOTIDE SEQUENCE [LARGE SCALE GENOMIC DNA]</scope>
    <source>
        <strain evidence="5 6">DSM 14827</strain>
    </source>
</reference>
<organism evidence="5 6">
    <name type="scientific">Paracoccus seriniphilus</name>
    <dbReference type="NCBI Taxonomy" id="184748"/>
    <lineage>
        <taxon>Bacteria</taxon>
        <taxon>Pseudomonadati</taxon>
        <taxon>Pseudomonadota</taxon>
        <taxon>Alphaproteobacteria</taxon>
        <taxon>Rhodobacterales</taxon>
        <taxon>Paracoccaceae</taxon>
        <taxon>Paracoccus</taxon>
    </lineage>
</organism>
<proteinExistence type="inferred from homology"/>
<dbReference type="InterPro" id="IPR001732">
    <property type="entry name" value="UDP-Glc/GDP-Man_DH_N"/>
</dbReference>
<dbReference type="FunFam" id="3.40.50.720:FF:000139">
    <property type="entry name" value="UDP-N-acetyl-D-mannosamine dehydrogenase"/>
    <property type="match status" value="1"/>
</dbReference>
<dbReference type="AlphaFoldDB" id="A0A239Q3U2"/>
<dbReference type="EMBL" id="FZQB01000044">
    <property type="protein sequence ID" value="SNT76936.1"/>
    <property type="molecule type" value="Genomic_DNA"/>
</dbReference>
<feature type="domain" description="UDP-glucose/GDP-mannose dehydrogenase C-terminal" evidence="4">
    <location>
        <begin position="325"/>
        <end position="420"/>
    </location>
</feature>
<dbReference type="InterPro" id="IPR036291">
    <property type="entry name" value="NAD(P)-bd_dom_sf"/>
</dbReference>
<dbReference type="SUPFAM" id="SSF51735">
    <property type="entry name" value="NAD(P)-binding Rossmann-fold domains"/>
    <property type="match status" value="1"/>
</dbReference>
<dbReference type="Gene3D" id="3.40.50.720">
    <property type="entry name" value="NAD(P)-binding Rossmann-like Domain"/>
    <property type="match status" value="2"/>
</dbReference>
<dbReference type="PIRSF" id="PIRSF500136">
    <property type="entry name" value="UDP_ManNAc_DH"/>
    <property type="match status" value="1"/>
</dbReference>
<dbReference type="PANTHER" id="PTHR43491">
    <property type="entry name" value="UDP-N-ACETYL-D-MANNOSAMINE DEHYDROGENASE"/>
    <property type="match status" value="1"/>
</dbReference>
<dbReference type="GO" id="GO:0016616">
    <property type="term" value="F:oxidoreductase activity, acting on the CH-OH group of donors, NAD or NADP as acceptor"/>
    <property type="evidence" value="ECO:0007669"/>
    <property type="project" value="InterPro"/>
</dbReference>
<keyword evidence="6" id="KW-1185">Reference proteome</keyword>
<sequence>MNDFKNICMVGLGYIGLPTAVVFALRGVDVIGLDVNARAVETINQGKTHIVEPGLDDALRRTVQAGRLRATTTPEPADAFLIAVPTPFLSEGEGHDPDLSYVKSAALAIAPVLKKGDLVILESTSPVGATEQMAAWLSAARPDLTFPQDAGEDSDIRVAHCPERILPGHALTELVTNDRIIGGMTEACSTRARKLYKLAVEGDCIETDCRTAEMAKLTENSFRDVNIAFANELSLICDRQNINVWELIRLANRHPRVNILQPGPGVGGHCIAVDPWFIVSQSPEEARIIRAAREINDNKPEWVLAKVHQAVAEHAAKGGAPARIACFGLAFKPNIDDLRESPALSIATRLVQTYPGQVDIVEPYIESLPAQLEGKTQLLRPSVAAETCDIIVLLVDHDDFKSMPAPRNSTVIDTRGVWVGHDAVTPAAAPAKAEPVEAAVKELQPA</sequence>
<dbReference type="RefSeq" id="WP_089346201.1">
    <property type="nucleotide sequence ID" value="NZ_CP067130.1"/>
</dbReference>
<dbReference type="SMART" id="SM00984">
    <property type="entry name" value="UDPG_MGDP_dh_C"/>
    <property type="match status" value="1"/>
</dbReference>
<dbReference type="SUPFAM" id="SSF48179">
    <property type="entry name" value="6-phosphogluconate dehydrogenase C-terminal domain-like"/>
    <property type="match status" value="1"/>
</dbReference>
<dbReference type="NCBIfam" id="TIGR03026">
    <property type="entry name" value="NDP-sugDHase"/>
    <property type="match status" value="1"/>
</dbReference>
<keyword evidence="2" id="KW-0520">NAD</keyword>
<dbReference type="Pfam" id="PF00984">
    <property type="entry name" value="UDPG_MGDP_dh"/>
    <property type="match status" value="1"/>
</dbReference>
<dbReference type="Gene3D" id="1.20.5.100">
    <property type="entry name" value="Cytochrome c1, transmembrane anchor, C-terminal"/>
    <property type="match status" value="1"/>
</dbReference>
<dbReference type="SUPFAM" id="SSF52413">
    <property type="entry name" value="UDP-glucose/GDP-mannose dehydrogenase C-terminal domain"/>
    <property type="match status" value="1"/>
</dbReference>
<evidence type="ECO:0000256" key="2">
    <source>
        <dbReference type="ARBA" id="ARBA00023027"/>
    </source>
</evidence>
<dbReference type="InterPro" id="IPR017476">
    <property type="entry name" value="UDP-Glc/GDP-Man"/>
</dbReference>
<dbReference type="OrthoDB" id="9803238at2"/>
<protein>
    <submittedName>
        <fullName evidence="5">UDP-N-acetyl-D-mannosaminuronic acid dehydrogenase</fullName>
    </submittedName>
</protein>
<name>A0A239Q3U2_9RHOB</name>
<dbReference type="NCBIfam" id="NF008286">
    <property type="entry name" value="PRK11064.1"/>
    <property type="match status" value="1"/>
</dbReference>
<dbReference type="PANTHER" id="PTHR43491:SF1">
    <property type="entry name" value="UDP-N-ACETYL-D-MANNOSAMINE DEHYDROGENASE"/>
    <property type="match status" value="1"/>
</dbReference>